<keyword evidence="4" id="KW-0680">Restriction system</keyword>
<keyword evidence="1 6" id="KW-0489">Methyltransferase</keyword>
<keyword evidence="10" id="KW-1185">Reference proteome</keyword>
<comment type="similarity">
    <text evidence="6 7">Belongs to the class I-like SAM-binding methyltransferase superfamily. C5-methyltransferase family.</text>
</comment>
<dbReference type="PROSITE" id="PS00094">
    <property type="entry name" value="C5_MTASE_1"/>
    <property type="match status" value="1"/>
</dbReference>
<dbReference type="Gene3D" id="3.90.120.10">
    <property type="entry name" value="DNA Methylase, subunit A, domain 2"/>
    <property type="match status" value="1"/>
</dbReference>
<dbReference type="Pfam" id="PF00145">
    <property type="entry name" value="DNA_methylase"/>
    <property type="match status" value="1"/>
</dbReference>
<dbReference type="RefSeq" id="WP_275616114.1">
    <property type="nucleotide sequence ID" value="NZ_JARFVB010000007.1"/>
</dbReference>
<dbReference type="GO" id="GO:0008168">
    <property type="term" value="F:methyltransferase activity"/>
    <property type="evidence" value="ECO:0007669"/>
    <property type="project" value="UniProtKB-KW"/>
</dbReference>
<comment type="caution">
    <text evidence="9">The sequence shown here is derived from an EMBL/GenBank/DDBJ whole genome shotgun (WGS) entry which is preliminary data.</text>
</comment>
<dbReference type="InterPro" id="IPR050390">
    <property type="entry name" value="C5-Methyltransferase"/>
</dbReference>
<evidence type="ECO:0000256" key="2">
    <source>
        <dbReference type="ARBA" id="ARBA00022679"/>
    </source>
</evidence>
<keyword evidence="3 6" id="KW-0949">S-adenosyl-L-methionine</keyword>
<dbReference type="GO" id="GO:0032259">
    <property type="term" value="P:methylation"/>
    <property type="evidence" value="ECO:0007669"/>
    <property type="project" value="UniProtKB-KW"/>
</dbReference>
<dbReference type="InterPro" id="IPR029063">
    <property type="entry name" value="SAM-dependent_MTases_sf"/>
</dbReference>
<comment type="catalytic activity">
    <reaction evidence="5 8">
        <text>a 2'-deoxycytidine in DNA + S-adenosyl-L-methionine = a 5-methyl-2'-deoxycytidine in DNA + S-adenosyl-L-homocysteine + H(+)</text>
        <dbReference type="Rhea" id="RHEA:13681"/>
        <dbReference type="Rhea" id="RHEA-COMP:11369"/>
        <dbReference type="Rhea" id="RHEA-COMP:11370"/>
        <dbReference type="ChEBI" id="CHEBI:15378"/>
        <dbReference type="ChEBI" id="CHEBI:57856"/>
        <dbReference type="ChEBI" id="CHEBI:59789"/>
        <dbReference type="ChEBI" id="CHEBI:85452"/>
        <dbReference type="ChEBI" id="CHEBI:85454"/>
        <dbReference type="EC" id="2.1.1.37"/>
    </reaction>
</comment>
<dbReference type="EMBL" id="JARFVB010000007">
    <property type="protein sequence ID" value="MDF0716943.1"/>
    <property type="molecule type" value="Genomic_DNA"/>
</dbReference>
<reference evidence="9 10" key="1">
    <citation type="submission" date="2023-03" db="EMBL/GenBank/DDBJ databases">
        <title>Muricauda XX sp. nov. and Muricauda XXX sp. nov., two novel species isolated from Okinawa Trough.</title>
        <authorList>
            <person name="Cao W."/>
            <person name="Deng X."/>
        </authorList>
    </citation>
    <scope>NUCLEOTIDE SEQUENCE [LARGE SCALE GENOMIC DNA]</scope>
    <source>
        <strain evidence="9 10">334s03</strain>
    </source>
</reference>
<dbReference type="Gene3D" id="3.40.50.150">
    <property type="entry name" value="Vaccinia Virus protein VP39"/>
    <property type="match status" value="1"/>
</dbReference>
<dbReference type="Proteomes" id="UP001221366">
    <property type="component" value="Unassembled WGS sequence"/>
</dbReference>
<dbReference type="PRINTS" id="PR00105">
    <property type="entry name" value="C5METTRFRASE"/>
</dbReference>
<evidence type="ECO:0000256" key="1">
    <source>
        <dbReference type="ARBA" id="ARBA00022603"/>
    </source>
</evidence>
<organism evidence="9 10">
    <name type="scientific">Flagellimonas yonaguniensis</name>
    <dbReference type="NCBI Taxonomy" id="3031325"/>
    <lineage>
        <taxon>Bacteria</taxon>
        <taxon>Pseudomonadati</taxon>
        <taxon>Bacteroidota</taxon>
        <taxon>Flavobacteriia</taxon>
        <taxon>Flavobacteriales</taxon>
        <taxon>Flavobacteriaceae</taxon>
        <taxon>Flagellimonas</taxon>
    </lineage>
</organism>
<dbReference type="InterPro" id="IPR001525">
    <property type="entry name" value="C5_MeTfrase"/>
</dbReference>
<evidence type="ECO:0000313" key="10">
    <source>
        <dbReference type="Proteomes" id="UP001221366"/>
    </source>
</evidence>
<feature type="active site" evidence="6">
    <location>
        <position position="80"/>
    </location>
</feature>
<proteinExistence type="inferred from homology"/>
<dbReference type="PANTHER" id="PTHR10629:SF52">
    <property type="entry name" value="DNA (CYTOSINE-5)-METHYLTRANSFERASE 1"/>
    <property type="match status" value="1"/>
</dbReference>
<evidence type="ECO:0000256" key="4">
    <source>
        <dbReference type="ARBA" id="ARBA00022747"/>
    </source>
</evidence>
<evidence type="ECO:0000256" key="8">
    <source>
        <dbReference type="RuleBase" id="RU000417"/>
    </source>
</evidence>
<dbReference type="PROSITE" id="PS51679">
    <property type="entry name" value="SAM_MT_C5"/>
    <property type="match status" value="1"/>
</dbReference>
<dbReference type="PROSITE" id="PS00095">
    <property type="entry name" value="C5_MTASE_2"/>
    <property type="match status" value="1"/>
</dbReference>
<dbReference type="SUPFAM" id="SSF53335">
    <property type="entry name" value="S-adenosyl-L-methionine-dependent methyltransferases"/>
    <property type="match status" value="1"/>
</dbReference>
<dbReference type="InterPro" id="IPR031303">
    <property type="entry name" value="C5_meth_CS"/>
</dbReference>
<name>A0ABT5Y0H3_9FLAO</name>
<protein>
    <recommendedName>
        <fullName evidence="8">Cytosine-specific methyltransferase</fullName>
        <ecNumber evidence="8">2.1.1.37</ecNumber>
    </recommendedName>
</protein>
<sequence>MENYSVIDLFCGVGGLTHGFEKEGFDVVAGIDFDKSCEHAYNSNNKAKFIFRDIGDMAPQEIDALFPEGSKKILIGCAPCQPFSIFNRKNGGKMSESNDLRWKLLYAFANIIVKTKPDIISMENVPHLKGFKNGKVFNDFVSILEKEGYNISYEIHNAQDFGVPQRRHRLVLLGSLQGKIEMIPPSHKDNPVTVRETIGYLPPIQAGQISKTDLLHRARNLSELSMKRIKATPEGGGWKDWDQELIADCHKKEGGKAFGSAYGRMSWDKVAPTMTTYCIGYNNGRFGHPEQNRPISIREAALLQSFPENYDFIDPEASFSSGRLARHIGNAVPVLLGQAVAKSVARHVETIENVK</sequence>
<gene>
    <name evidence="9" type="ORF">PY092_12345</name>
</gene>
<dbReference type="EC" id="2.1.1.37" evidence="8"/>
<evidence type="ECO:0000256" key="5">
    <source>
        <dbReference type="ARBA" id="ARBA00047422"/>
    </source>
</evidence>
<evidence type="ECO:0000313" key="9">
    <source>
        <dbReference type="EMBL" id="MDF0716943.1"/>
    </source>
</evidence>
<dbReference type="NCBIfam" id="TIGR00675">
    <property type="entry name" value="dcm"/>
    <property type="match status" value="1"/>
</dbReference>
<accession>A0ABT5Y0H3</accession>
<dbReference type="PANTHER" id="PTHR10629">
    <property type="entry name" value="CYTOSINE-SPECIFIC METHYLTRANSFERASE"/>
    <property type="match status" value="1"/>
</dbReference>
<evidence type="ECO:0000256" key="3">
    <source>
        <dbReference type="ARBA" id="ARBA00022691"/>
    </source>
</evidence>
<evidence type="ECO:0000256" key="7">
    <source>
        <dbReference type="RuleBase" id="RU000416"/>
    </source>
</evidence>
<keyword evidence="2 6" id="KW-0808">Transferase</keyword>
<dbReference type="InterPro" id="IPR018117">
    <property type="entry name" value="C5_DNA_meth_AS"/>
</dbReference>
<evidence type="ECO:0000256" key="6">
    <source>
        <dbReference type="PROSITE-ProRule" id="PRU01016"/>
    </source>
</evidence>